<evidence type="ECO:0000313" key="2">
    <source>
        <dbReference type="EMBL" id="KXA96117.1"/>
    </source>
</evidence>
<comment type="caution">
    <text evidence="2">The sequence shown here is derived from an EMBL/GenBank/DDBJ whole genome shotgun (WGS) entry which is preliminary data.</text>
</comment>
<dbReference type="AlphaFoldDB" id="A0A133UPQ7"/>
<feature type="domain" description="4Fe-4S ferredoxin-type" evidence="1">
    <location>
        <begin position="32"/>
        <end position="63"/>
    </location>
</feature>
<organism evidence="2 3">
    <name type="scientific">candidate division MSBL1 archaeon SCGC-AAA259I14</name>
    <dbReference type="NCBI Taxonomy" id="1698268"/>
    <lineage>
        <taxon>Archaea</taxon>
        <taxon>Methanobacteriati</taxon>
        <taxon>Methanobacteriota</taxon>
        <taxon>candidate division MSBL1</taxon>
    </lineage>
</organism>
<feature type="domain" description="4Fe-4S ferredoxin-type" evidence="1">
    <location>
        <begin position="1"/>
        <end position="30"/>
    </location>
</feature>
<dbReference type="Proteomes" id="UP000070414">
    <property type="component" value="Unassembled WGS sequence"/>
</dbReference>
<dbReference type="InterPro" id="IPR017896">
    <property type="entry name" value="4Fe4S_Fe-S-bd"/>
</dbReference>
<dbReference type="Gene3D" id="3.30.70.20">
    <property type="match status" value="1"/>
</dbReference>
<reference evidence="2 3" key="1">
    <citation type="journal article" date="2016" name="Sci. Rep.">
        <title>Metabolic traits of an uncultured archaeal lineage -MSBL1- from brine pools of the Red Sea.</title>
        <authorList>
            <person name="Mwirichia R."/>
            <person name="Alam I."/>
            <person name="Rashid M."/>
            <person name="Vinu M."/>
            <person name="Ba-Alawi W."/>
            <person name="Anthony Kamau A."/>
            <person name="Kamanda Ngugi D."/>
            <person name="Goker M."/>
            <person name="Klenk H.P."/>
            <person name="Bajic V."/>
            <person name="Stingl U."/>
        </authorList>
    </citation>
    <scope>NUCLEOTIDE SEQUENCE [LARGE SCALE GENOMIC DNA]</scope>
    <source>
        <strain evidence="2">SCGC-AAA259I14</strain>
    </source>
</reference>
<proteinExistence type="predicted"/>
<evidence type="ECO:0000313" key="3">
    <source>
        <dbReference type="Proteomes" id="UP000070414"/>
    </source>
</evidence>
<dbReference type="GO" id="GO:0016491">
    <property type="term" value="F:oxidoreductase activity"/>
    <property type="evidence" value="ECO:0007669"/>
    <property type="project" value="UniProtKB-ARBA"/>
</dbReference>
<protein>
    <submittedName>
        <fullName evidence="2">Ferredoxin</fullName>
    </submittedName>
</protein>
<dbReference type="Pfam" id="PF13187">
    <property type="entry name" value="Fer4_9"/>
    <property type="match status" value="1"/>
</dbReference>
<dbReference type="EMBL" id="LHXS01000089">
    <property type="protein sequence ID" value="KXA96117.1"/>
    <property type="molecule type" value="Genomic_DNA"/>
</dbReference>
<dbReference type="PROSITE" id="PS00198">
    <property type="entry name" value="4FE4S_FER_1"/>
    <property type="match status" value="2"/>
</dbReference>
<dbReference type="PROSITE" id="PS51379">
    <property type="entry name" value="4FE4S_FER_2"/>
    <property type="match status" value="2"/>
</dbReference>
<accession>A0A133UPQ7</accession>
<name>A0A133UPQ7_9EURY</name>
<dbReference type="SUPFAM" id="SSF54862">
    <property type="entry name" value="4Fe-4S ferredoxins"/>
    <property type="match status" value="1"/>
</dbReference>
<evidence type="ECO:0000259" key="1">
    <source>
        <dbReference type="PROSITE" id="PS51379"/>
    </source>
</evidence>
<sequence>MPPIINKENCEKCGICVEICPEDVFLGTENKDYPKVNYPDECWHCSSCLLECPSEDSIKLRIPISRMLLKA</sequence>
<dbReference type="InterPro" id="IPR017900">
    <property type="entry name" value="4Fe4S_Fe_S_CS"/>
</dbReference>
<gene>
    <name evidence="2" type="ORF">AKJ38_03895</name>
</gene>
<keyword evidence="3" id="KW-1185">Reference proteome</keyword>